<evidence type="ECO:0000313" key="2">
    <source>
        <dbReference type="Proteomes" id="UP000242444"/>
    </source>
</evidence>
<keyword evidence="2" id="KW-1185">Reference proteome</keyword>
<organism evidence="1 2">
    <name type="scientific">Amycolatopsis antarctica</name>
    <dbReference type="NCBI Taxonomy" id="1854586"/>
    <lineage>
        <taxon>Bacteria</taxon>
        <taxon>Bacillati</taxon>
        <taxon>Actinomycetota</taxon>
        <taxon>Actinomycetes</taxon>
        <taxon>Pseudonocardiales</taxon>
        <taxon>Pseudonocardiaceae</taxon>
        <taxon>Amycolatopsis</taxon>
    </lineage>
</organism>
<gene>
    <name evidence="1" type="ORF">CFN78_13510</name>
</gene>
<proteinExistence type="predicted"/>
<comment type="caution">
    <text evidence="1">The sequence shown here is derived from an EMBL/GenBank/DDBJ whole genome shotgun (WGS) entry which is preliminary data.</text>
</comment>
<dbReference type="EMBL" id="NKYE01000007">
    <property type="protein sequence ID" value="OZM72648.1"/>
    <property type="molecule type" value="Genomic_DNA"/>
</dbReference>
<accession>A0A263D3J1</accession>
<reference evidence="1 2" key="1">
    <citation type="submission" date="2017-07" db="EMBL/GenBank/DDBJ databases">
        <title>Amycolatopsis antarcticus sp. nov., isolated from the surface of an Antarcticus brown macroalga.</title>
        <authorList>
            <person name="Wang J."/>
            <person name="Leiva S."/>
            <person name="Huang J."/>
            <person name="Huang Y."/>
        </authorList>
    </citation>
    <scope>NUCLEOTIDE SEQUENCE [LARGE SCALE GENOMIC DNA]</scope>
    <source>
        <strain evidence="1 2">AU-G6</strain>
    </source>
</reference>
<dbReference type="InParanoid" id="A0A263D3J1"/>
<name>A0A263D3J1_9PSEU</name>
<dbReference type="Proteomes" id="UP000242444">
    <property type="component" value="Unassembled WGS sequence"/>
</dbReference>
<protein>
    <submittedName>
        <fullName evidence="1">Uncharacterized protein</fullName>
    </submittedName>
</protein>
<evidence type="ECO:0000313" key="1">
    <source>
        <dbReference type="EMBL" id="OZM72648.1"/>
    </source>
</evidence>
<sequence>MTSAKGAPPTSEVAARVRIGQALLARRRKEGRRHADAVQDVGAMAVFRSSPVSFSISMPSTV</sequence>
<dbReference type="AlphaFoldDB" id="A0A263D3J1"/>